<dbReference type="Gene3D" id="3.90.1200.10">
    <property type="match status" value="1"/>
</dbReference>
<evidence type="ECO:0000259" key="1">
    <source>
        <dbReference type="Pfam" id="PF01636"/>
    </source>
</evidence>
<dbReference type="Proteomes" id="UP000748752">
    <property type="component" value="Unassembled WGS sequence"/>
</dbReference>
<dbReference type="RefSeq" id="WP_200242983.1">
    <property type="nucleotide sequence ID" value="NZ_NRRV01000114.1"/>
</dbReference>
<feature type="domain" description="Aminoglycoside phosphotransferase" evidence="1">
    <location>
        <begin position="33"/>
        <end position="284"/>
    </location>
</feature>
<dbReference type="PANTHER" id="PTHR21064">
    <property type="entry name" value="AMINOGLYCOSIDE PHOSPHOTRANSFERASE DOMAIN-CONTAINING PROTEIN-RELATED"/>
    <property type="match status" value="1"/>
</dbReference>
<organism evidence="2 3">
    <name type="scientific">Thiohalocapsa halophila</name>
    <dbReference type="NCBI Taxonomy" id="69359"/>
    <lineage>
        <taxon>Bacteria</taxon>
        <taxon>Pseudomonadati</taxon>
        <taxon>Pseudomonadota</taxon>
        <taxon>Gammaproteobacteria</taxon>
        <taxon>Chromatiales</taxon>
        <taxon>Chromatiaceae</taxon>
        <taxon>Thiohalocapsa</taxon>
    </lineage>
</organism>
<dbReference type="SUPFAM" id="SSF56112">
    <property type="entry name" value="Protein kinase-like (PK-like)"/>
    <property type="match status" value="1"/>
</dbReference>
<dbReference type="PANTHER" id="PTHR21064:SF5">
    <property type="entry name" value="SLR1880 PROTEIN"/>
    <property type="match status" value="1"/>
</dbReference>
<sequence length="371" mass="39558">MSEPQDPAPADSRRRLLDIARRFLGDAAAPLAVAPLGDGLINDSYRVQAPAGAFVLQRLNSAVFPAPERIMANLSALADAAAAHPELGVRLPALAAADGLAYVRDADGGLWRLMECIEPSRTLPALERPAQAAEVGRVLGRFHRLGASLEPAALAVTLPGFHHTAGYLAALEATAAEARLDDAGRDTLARIGARRDLVSVLDEAVARGDTRPRPIHGDPKLDNLLFDPAGERALGLIDLDTVQPGLLHHDIGDCLRSCCNRAGEAGAASARFDVGLCEALLSGYAETTAGLLSATEIDLIVPATRLIPLELGIRFLMDHLQGDRYFRVRHQGENLTKARRQLALVADIERQAEAVEAAVRRAFDQTHGPGR</sequence>
<reference evidence="2 3" key="1">
    <citation type="journal article" date="2020" name="Microorganisms">
        <title>Osmotic Adaptation and Compatible Solute Biosynthesis of Phototrophic Bacteria as Revealed from Genome Analyses.</title>
        <authorList>
            <person name="Imhoff J.F."/>
            <person name="Rahn T."/>
            <person name="Kunzel S."/>
            <person name="Keller A."/>
            <person name="Neulinger S.C."/>
        </authorList>
    </citation>
    <scope>NUCLEOTIDE SEQUENCE [LARGE SCALE GENOMIC DNA]</scope>
    <source>
        <strain evidence="2 3">DSM 6210</strain>
    </source>
</reference>
<accession>A0ABS1CPX6</accession>
<comment type="caution">
    <text evidence="2">The sequence shown here is derived from an EMBL/GenBank/DDBJ whole genome shotgun (WGS) entry which is preliminary data.</text>
</comment>
<gene>
    <name evidence="2" type="ORF">CKO31_24000</name>
</gene>
<dbReference type="InterPro" id="IPR011009">
    <property type="entry name" value="Kinase-like_dom_sf"/>
</dbReference>
<dbReference type="EMBL" id="NRRV01000114">
    <property type="protein sequence ID" value="MBK1633748.1"/>
    <property type="molecule type" value="Genomic_DNA"/>
</dbReference>
<proteinExistence type="predicted"/>
<name>A0ABS1CPX6_9GAMM</name>
<keyword evidence="3" id="KW-1185">Reference proteome</keyword>
<evidence type="ECO:0000313" key="2">
    <source>
        <dbReference type="EMBL" id="MBK1633748.1"/>
    </source>
</evidence>
<protein>
    <recommendedName>
        <fullName evidence="1">Aminoglycoside phosphotransferase domain-containing protein</fullName>
    </recommendedName>
</protein>
<dbReference type="InterPro" id="IPR050249">
    <property type="entry name" value="Pseudomonas-type_ThrB"/>
</dbReference>
<dbReference type="InterPro" id="IPR002575">
    <property type="entry name" value="Aminoglycoside_PTrfase"/>
</dbReference>
<evidence type="ECO:0000313" key="3">
    <source>
        <dbReference type="Proteomes" id="UP000748752"/>
    </source>
</evidence>
<dbReference type="Pfam" id="PF01636">
    <property type="entry name" value="APH"/>
    <property type="match status" value="1"/>
</dbReference>